<comment type="similarity">
    <text evidence="1 5 6">Belongs to the bacterial ribosomal protein bL19 family.</text>
</comment>
<evidence type="ECO:0000256" key="5">
    <source>
        <dbReference type="HAMAP-Rule" id="MF_00402"/>
    </source>
</evidence>
<proteinExistence type="inferred from homology"/>
<dbReference type="Pfam" id="PF01245">
    <property type="entry name" value="Ribosomal_L19"/>
    <property type="match status" value="1"/>
</dbReference>
<dbReference type="GO" id="GO:0003735">
    <property type="term" value="F:structural constituent of ribosome"/>
    <property type="evidence" value="ECO:0007669"/>
    <property type="project" value="InterPro"/>
</dbReference>
<protein>
    <recommendedName>
        <fullName evidence="4 5">Large ribosomal subunit protein bL19</fullName>
    </recommendedName>
</protein>
<dbReference type="EMBL" id="CT573071">
    <property type="protein sequence ID" value="CAJ74081.1"/>
    <property type="molecule type" value="Genomic_DNA"/>
</dbReference>
<dbReference type="Gene3D" id="2.30.30.790">
    <property type="match status" value="1"/>
</dbReference>
<dbReference type="HAMAP" id="MF_00402">
    <property type="entry name" value="Ribosomal_bL19"/>
    <property type="match status" value="1"/>
</dbReference>
<evidence type="ECO:0000256" key="1">
    <source>
        <dbReference type="ARBA" id="ARBA00005781"/>
    </source>
</evidence>
<dbReference type="NCBIfam" id="TIGR01024">
    <property type="entry name" value="rplS_bact"/>
    <property type="match status" value="1"/>
</dbReference>
<dbReference type="PRINTS" id="PR00061">
    <property type="entry name" value="RIBOSOMALL19"/>
</dbReference>
<sequence>MRSGIMNVIDVIEKEHMKTEIPKYSVGDQVDVSIKIKEGEKERTQVFSGLVIAKNGGGIRETFTVRRIVQGEGVERVFPIHSPKVLDVKVKKSGKVRRAKLYYMRDRTSKGTRLKEKRVD</sequence>
<dbReference type="InterPro" id="IPR038657">
    <property type="entry name" value="Ribosomal_bL19_sf"/>
</dbReference>
<keyword evidence="3 5" id="KW-0687">Ribonucleoprotein</keyword>
<evidence type="ECO:0000256" key="3">
    <source>
        <dbReference type="ARBA" id="ARBA00023274"/>
    </source>
</evidence>
<dbReference type="InterPro" id="IPR018257">
    <property type="entry name" value="Ribosomal_bL19_CS"/>
</dbReference>
<dbReference type="GO" id="GO:0006412">
    <property type="term" value="P:translation"/>
    <property type="evidence" value="ECO:0007669"/>
    <property type="project" value="UniProtKB-UniRule"/>
</dbReference>
<reference evidence="7" key="2">
    <citation type="submission" date="2006-01" db="EMBL/GenBank/DDBJ databases">
        <authorList>
            <person name="Genoscope"/>
        </authorList>
    </citation>
    <scope>NUCLEOTIDE SEQUENCE</scope>
</reference>
<dbReference type="PIRSF" id="PIRSF002191">
    <property type="entry name" value="Ribosomal_L19"/>
    <property type="match status" value="1"/>
</dbReference>
<dbReference type="InterPro" id="IPR001857">
    <property type="entry name" value="Ribosomal_bL19"/>
</dbReference>
<dbReference type="AlphaFoldDB" id="Q1Q245"/>
<dbReference type="PANTHER" id="PTHR15680">
    <property type="entry name" value="RIBOSOMAL PROTEIN L19"/>
    <property type="match status" value="1"/>
</dbReference>
<evidence type="ECO:0000313" key="7">
    <source>
        <dbReference type="EMBL" id="CAJ74081.1"/>
    </source>
</evidence>
<evidence type="ECO:0000256" key="2">
    <source>
        <dbReference type="ARBA" id="ARBA00022980"/>
    </source>
</evidence>
<dbReference type="PROSITE" id="PS01015">
    <property type="entry name" value="RIBOSOMAL_L19"/>
    <property type="match status" value="1"/>
</dbReference>
<accession>Q1Q245</accession>
<dbReference type="InterPro" id="IPR008991">
    <property type="entry name" value="Translation_prot_SH3-like_sf"/>
</dbReference>
<reference evidence="7" key="1">
    <citation type="journal article" date="2006" name="Nature">
        <title>Deciphering the evolution and metabolism of an anammox bacterium from a community genome.</title>
        <authorList>
            <person name="Strous M."/>
            <person name="Pelletier E."/>
            <person name="Mangenot S."/>
            <person name="Rattei T."/>
            <person name="Lehner A."/>
            <person name="Taylor M.W."/>
            <person name="Horn M."/>
            <person name="Daims H."/>
            <person name="Bartol-Mavel D."/>
            <person name="Wincker P."/>
            <person name="Barbe V."/>
            <person name="Fonknechten N."/>
            <person name="Vallenet D."/>
            <person name="Segurens B."/>
            <person name="Schenowitz-Truong C."/>
            <person name="Medigue C."/>
            <person name="Collingro A."/>
            <person name="Snel B."/>
            <person name="Dutilh B.E."/>
            <person name="OpDenCamp H.J.M."/>
            <person name="vanDerDrift C."/>
            <person name="Cirpus I."/>
            <person name="vanDePas-Schoonen K.T."/>
            <person name="Harhangi H.R."/>
            <person name="vanNiftrik L."/>
            <person name="Schmid M."/>
            <person name="Keltjens J."/>
            <person name="vanDeVossenberg J."/>
            <person name="Kartal B."/>
            <person name="Meier H."/>
            <person name="Frishman D."/>
            <person name="Huynen M.A."/>
            <person name="Mewes H."/>
            <person name="Weissenbach J."/>
            <person name="Jetten M.S.M."/>
            <person name="Wagner M."/>
            <person name="LePaslier D."/>
        </authorList>
    </citation>
    <scope>NUCLEOTIDE SEQUENCE</scope>
</reference>
<evidence type="ECO:0000256" key="6">
    <source>
        <dbReference type="RuleBase" id="RU000559"/>
    </source>
</evidence>
<keyword evidence="2 5" id="KW-0689">Ribosomal protein</keyword>
<evidence type="ECO:0000256" key="4">
    <source>
        <dbReference type="ARBA" id="ARBA00035171"/>
    </source>
</evidence>
<dbReference type="SUPFAM" id="SSF50104">
    <property type="entry name" value="Translation proteins SH3-like domain"/>
    <property type="match status" value="1"/>
</dbReference>
<organism evidence="7">
    <name type="scientific">Kuenenia stuttgartiensis</name>
    <dbReference type="NCBI Taxonomy" id="174633"/>
    <lineage>
        <taxon>Bacteria</taxon>
        <taxon>Pseudomonadati</taxon>
        <taxon>Planctomycetota</taxon>
        <taxon>Candidatus Brocadiia</taxon>
        <taxon>Candidatus Brocadiales</taxon>
        <taxon>Candidatus Brocadiaceae</taxon>
        <taxon>Candidatus Kuenenia</taxon>
    </lineage>
</organism>
<dbReference type="GO" id="GO:0022625">
    <property type="term" value="C:cytosolic large ribosomal subunit"/>
    <property type="evidence" value="ECO:0007669"/>
    <property type="project" value="TreeGrafter"/>
</dbReference>
<comment type="function">
    <text evidence="5 6">This protein is located at the 30S-50S ribosomal subunit interface and may play a role in the structure and function of the aminoacyl-tRNA binding site.</text>
</comment>
<gene>
    <name evidence="7" type="primary">RPL19</name>
    <name evidence="5" type="synonym">rplS</name>
    <name evidence="7" type="ORF">kuste3320</name>
</gene>
<dbReference type="PANTHER" id="PTHR15680:SF9">
    <property type="entry name" value="LARGE RIBOSOMAL SUBUNIT PROTEIN BL19M"/>
    <property type="match status" value="1"/>
</dbReference>
<name>Q1Q245_KUEST</name>